<keyword evidence="13" id="KW-1003">Cell membrane</keyword>
<evidence type="ECO:0000256" key="7">
    <source>
        <dbReference type="ARBA" id="ARBA00022729"/>
    </source>
</evidence>
<accession>A0A448XS58</accession>
<keyword evidence="10 13" id="KW-0482">Metalloprotease</keyword>
<evidence type="ECO:0000256" key="9">
    <source>
        <dbReference type="ARBA" id="ARBA00022989"/>
    </source>
</evidence>
<evidence type="ECO:0000313" key="15">
    <source>
        <dbReference type="Proteomes" id="UP000784294"/>
    </source>
</evidence>
<keyword evidence="11" id="KW-0472">Membrane</keyword>
<reference evidence="14" key="1">
    <citation type="submission" date="2018-11" db="EMBL/GenBank/DDBJ databases">
        <authorList>
            <consortium name="Pathogen Informatics"/>
        </authorList>
    </citation>
    <scope>NUCLEOTIDE SEQUENCE</scope>
</reference>
<comment type="function">
    <text evidence="13">Metalloprotease that acts as a negative regulator of the Wnt signaling pathway.</text>
</comment>
<dbReference type="PANTHER" id="PTHR31120">
    <property type="entry name" value="METALLOPROTEASE TIKI"/>
    <property type="match status" value="1"/>
</dbReference>
<evidence type="ECO:0000256" key="11">
    <source>
        <dbReference type="ARBA" id="ARBA00023136"/>
    </source>
</evidence>
<dbReference type="GO" id="GO:0006508">
    <property type="term" value="P:proteolysis"/>
    <property type="evidence" value="ECO:0007669"/>
    <property type="project" value="UniProtKB-KW"/>
</dbReference>
<keyword evidence="6 13" id="KW-0479">Metal-binding</keyword>
<dbReference type="GO" id="GO:0004222">
    <property type="term" value="F:metalloendopeptidase activity"/>
    <property type="evidence" value="ECO:0007669"/>
    <property type="project" value="UniProtKB-UniRule"/>
</dbReference>
<keyword evidence="5" id="KW-0812">Transmembrane</keyword>
<keyword evidence="9" id="KW-1133">Transmembrane helix</keyword>
<evidence type="ECO:0000256" key="13">
    <source>
        <dbReference type="RuleBase" id="RU369069"/>
    </source>
</evidence>
<dbReference type="EC" id="3.4.-.-" evidence="13"/>
<evidence type="ECO:0000256" key="2">
    <source>
        <dbReference type="ARBA" id="ARBA00004479"/>
    </source>
</evidence>
<dbReference type="InterPro" id="IPR002816">
    <property type="entry name" value="TraB/PrgY/GumN_fam"/>
</dbReference>
<evidence type="ECO:0000256" key="12">
    <source>
        <dbReference type="ARBA" id="ARBA00023180"/>
    </source>
</evidence>
<comment type="caution">
    <text evidence="14">The sequence shown here is derived from an EMBL/GenBank/DDBJ whole genome shotgun (WGS) entry which is preliminary data.</text>
</comment>
<organism evidence="14 15">
    <name type="scientific">Protopolystoma xenopodis</name>
    <dbReference type="NCBI Taxonomy" id="117903"/>
    <lineage>
        <taxon>Eukaryota</taxon>
        <taxon>Metazoa</taxon>
        <taxon>Spiralia</taxon>
        <taxon>Lophotrochozoa</taxon>
        <taxon>Platyhelminthes</taxon>
        <taxon>Monogenea</taxon>
        <taxon>Polyopisthocotylea</taxon>
        <taxon>Polystomatidea</taxon>
        <taxon>Polystomatidae</taxon>
        <taxon>Protopolystoma</taxon>
    </lineage>
</organism>
<evidence type="ECO:0000256" key="3">
    <source>
        <dbReference type="ARBA" id="ARBA00008261"/>
    </source>
</evidence>
<evidence type="ECO:0000256" key="8">
    <source>
        <dbReference type="ARBA" id="ARBA00022801"/>
    </source>
</evidence>
<dbReference type="CDD" id="cd14789">
    <property type="entry name" value="Tiki"/>
    <property type="match status" value="1"/>
</dbReference>
<evidence type="ECO:0000256" key="4">
    <source>
        <dbReference type="ARBA" id="ARBA00022670"/>
    </source>
</evidence>
<keyword evidence="13" id="KW-0879">Wnt signaling pathway</keyword>
<evidence type="ECO:0000256" key="5">
    <source>
        <dbReference type="ARBA" id="ARBA00022692"/>
    </source>
</evidence>
<dbReference type="GO" id="GO:0030178">
    <property type="term" value="P:negative regulation of Wnt signaling pathway"/>
    <property type="evidence" value="ECO:0007669"/>
    <property type="project" value="UniProtKB-UniRule"/>
</dbReference>
<keyword evidence="8 13" id="KW-0378">Hydrolase</keyword>
<evidence type="ECO:0000256" key="10">
    <source>
        <dbReference type="ARBA" id="ARBA00023049"/>
    </source>
</evidence>
<dbReference type="PANTHER" id="PTHR31120:SF6">
    <property type="entry name" value="METALLOPROTEASE TIKI HOMOLOG"/>
    <property type="match status" value="1"/>
</dbReference>
<dbReference type="AlphaFoldDB" id="A0A448XS58"/>
<keyword evidence="4 13" id="KW-0645">Protease</keyword>
<evidence type="ECO:0000313" key="14">
    <source>
        <dbReference type="EMBL" id="VEL43633.1"/>
    </source>
</evidence>
<dbReference type="InterPro" id="IPR040230">
    <property type="entry name" value="TIKI1/2-like"/>
</dbReference>
<name>A0A448XS58_9PLAT</name>
<dbReference type="OrthoDB" id="10040378at2759"/>
<dbReference type="GO" id="GO:0046872">
    <property type="term" value="F:metal ion binding"/>
    <property type="evidence" value="ECO:0007669"/>
    <property type="project" value="UniProtKB-UniRule"/>
</dbReference>
<gene>
    <name evidence="14" type="ORF">PXEA_LOCUS37073</name>
</gene>
<sequence>MHVAYNHVWPQVAPAVKRSFQAAQAVFFELDLTDPATLAELSACQLLPGNESLADRLPSELIGRVDRHLAGVAARLAEWTRPERRQLAEYLLDSATSAWRRKRPIWLLLLVKSVTRGQLADRAVPVLDLYLAQQARRLGKVTGPVELVKDQCEPLNRIDDGQVSPSFLSDGTRFRVEAE</sequence>
<comment type="subcellular location">
    <subcellularLocation>
        <location evidence="13">Cell membrane</location>
        <topology evidence="13">Single-pass type I membrane protein</topology>
    </subcellularLocation>
    <subcellularLocation>
        <location evidence="2">Membrane</location>
        <topology evidence="2">Single-pass type I membrane protein</topology>
    </subcellularLocation>
</comment>
<comment type="cofactor">
    <cofactor evidence="13">
        <name>Mn(2+)</name>
        <dbReference type="ChEBI" id="CHEBI:29035"/>
    </cofactor>
    <cofactor evidence="13">
        <name>Co(2+)</name>
        <dbReference type="ChEBI" id="CHEBI:48828"/>
    </cofactor>
    <text evidence="13">Divalent metal cations. Mn(2+) or Co(2+).</text>
</comment>
<dbReference type="Pfam" id="PF01963">
    <property type="entry name" value="TraB_PrgY_gumN"/>
    <property type="match status" value="1"/>
</dbReference>
<proteinExistence type="inferred from homology"/>
<evidence type="ECO:0000256" key="6">
    <source>
        <dbReference type="ARBA" id="ARBA00022723"/>
    </source>
</evidence>
<comment type="similarity">
    <text evidence="3 13">Belongs to the TIKI family.</text>
</comment>
<dbReference type="EMBL" id="CAAALY010283445">
    <property type="protein sequence ID" value="VEL43633.1"/>
    <property type="molecule type" value="Genomic_DNA"/>
</dbReference>
<keyword evidence="7 13" id="KW-0732">Signal</keyword>
<dbReference type="Proteomes" id="UP000784294">
    <property type="component" value="Unassembled WGS sequence"/>
</dbReference>
<comment type="cofactor">
    <cofactor evidence="1">
        <name>Co(2+)</name>
        <dbReference type="ChEBI" id="CHEBI:48828"/>
    </cofactor>
</comment>
<keyword evidence="15" id="KW-1185">Reference proteome</keyword>
<protein>
    <recommendedName>
        <fullName evidence="13">Metalloprotease TIKI homolog</fullName>
        <ecNumber evidence="13">3.4.-.-</ecNumber>
    </recommendedName>
</protein>
<dbReference type="GO" id="GO:0005886">
    <property type="term" value="C:plasma membrane"/>
    <property type="evidence" value="ECO:0007669"/>
    <property type="project" value="UniProtKB-SubCell"/>
</dbReference>
<dbReference type="GO" id="GO:0016055">
    <property type="term" value="P:Wnt signaling pathway"/>
    <property type="evidence" value="ECO:0007669"/>
    <property type="project" value="UniProtKB-KW"/>
</dbReference>
<keyword evidence="12" id="KW-0325">Glycoprotein</keyword>
<evidence type="ECO:0000256" key="1">
    <source>
        <dbReference type="ARBA" id="ARBA00001941"/>
    </source>
</evidence>